<evidence type="ECO:0000313" key="3">
    <source>
        <dbReference type="Proteomes" id="UP000601789"/>
    </source>
</evidence>
<evidence type="ECO:0000313" key="2">
    <source>
        <dbReference type="EMBL" id="MBI1620749.1"/>
    </source>
</evidence>
<sequence>MSDYPPELRAHLEQVCTTLCHCWLMTCRDGKTLGFTDYDRPLEIEGQQFQPQSGFTQSEVRTSLGMAVDTAEVEGALSSDVLTDADILSGTYDGARIDTLLVNWTDARQFVRLRTATIGRIERRDGQFVAELESLMTSLDKPNGRILRRQCDAQLGDARCKVATDDPMLKGSGIVEAVIGSGTFEVRGLDGFPAGWFSYGEISWTSGGVTGRKAFVEADTARAGKRVFTLSAAGSQPVVGTTFVIIAGCDKSFQACREKFGNGLNFRGFPHLPGNDAAYRYVSDEMLHDGGALVE</sequence>
<protein>
    <submittedName>
        <fullName evidence="2">DUF2163 domain-containing protein</fullName>
    </submittedName>
</protein>
<dbReference type="Pfam" id="PF09356">
    <property type="entry name" value="Phage_BR0599"/>
    <property type="match status" value="1"/>
</dbReference>
<accession>A0ABS0SBS1</accession>
<dbReference type="EMBL" id="JADGMQ010000004">
    <property type="protein sequence ID" value="MBI1620749.1"/>
    <property type="molecule type" value="Genomic_DNA"/>
</dbReference>
<organism evidence="2 3">
    <name type="scientific">Aquamicrobium zhengzhouense</name>
    <dbReference type="NCBI Taxonomy" id="2781738"/>
    <lineage>
        <taxon>Bacteria</taxon>
        <taxon>Pseudomonadati</taxon>
        <taxon>Pseudomonadota</taxon>
        <taxon>Alphaproteobacteria</taxon>
        <taxon>Hyphomicrobiales</taxon>
        <taxon>Phyllobacteriaceae</taxon>
        <taxon>Aquamicrobium</taxon>
    </lineage>
</organism>
<feature type="domain" description="Bacteriophage phiJL001 Gp84 C-terminal" evidence="1">
    <location>
        <begin position="195"/>
        <end position="276"/>
    </location>
</feature>
<dbReference type="Proteomes" id="UP000601789">
    <property type="component" value="Unassembled WGS sequence"/>
</dbReference>
<name>A0ABS0SBS1_9HYPH</name>
<proteinExistence type="predicted"/>
<evidence type="ECO:0000259" key="1">
    <source>
        <dbReference type="Pfam" id="PF09356"/>
    </source>
</evidence>
<dbReference type="NCBIfam" id="TIGR02218">
    <property type="entry name" value="phg_TIGR02218"/>
    <property type="match status" value="1"/>
</dbReference>
<dbReference type="InterPro" id="IPR018964">
    <property type="entry name" value="Phage_phiJL001_Gp84_C"/>
</dbReference>
<dbReference type="InterPro" id="IPR011928">
    <property type="entry name" value="Phage_phiJL001_Gp84"/>
</dbReference>
<keyword evidence="3" id="KW-1185">Reference proteome</keyword>
<dbReference type="Pfam" id="PF09931">
    <property type="entry name" value="Phage_phiJL001_Gp84_N"/>
    <property type="match status" value="1"/>
</dbReference>
<reference evidence="2 3" key="1">
    <citation type="submission" date="2020-10" db="EMBL/GenBank/DDBJ databases">
        <title>Aquamicrobium zhengzhouensis sp. nov., a exopolysaccharide producing bacterium isolated from farmland soil.</title>
        <authorList>
            <person name="Wang X."/>
        </authorList>
    </citation>
    <scope>NUCLEOTIDE SEQUENCE [LARGE SCALE GENOMIC DNA]</scope>
    <source>
        <strain evidence="3">cd-1</strain>
    </source>
</reference>
<comment type="caution">
    <text evidence="2">The sequence shown here is derived from an EMBL/GenBank/DDBJ whole genome shotgun (WGS) entry which is preliminary data.</text>
</comment>
<dbReference type="RefSeq" id="WP_198476146.1">
    <property type="nucleotide sequence ID" value="NZ_JADGMQ010000004.1"/>
</dbReference>
<gene>
    <name evidence="2" type="ORF">IOD40_08750</name>
</gene>